<gene>
    <name evidence="2" type="ORF">OCH239_14635</name>
</gene>
<reference evidence="2 3" key="1">
    <citation type="submission" date="2014-01" db="EMBL/GenBank/DDBJ databases">
        <title>Roseivivax halodurans JCM 10272 Genome Sequencing.</title>
        <authorList>
            <person name="Lai Q."/>
            <person name="Li G."/>
            <person name="Shao Z."/>
        </authorList>
    </citation>
    <scope>NUCLEOTIDE SEQUENCE [LARGE SCALE GENOMIC DNA]</scope>
    <source>
        <strain evidence="2 3">JCM 10272</strain>
    </source>
</reference>
<comment type="caution">
    <text evidence="2">The sequence shown here is derived from an EMBL/GenBank/DDBJ whole genome shotgun (WGS) entry which is preliminary data.</text>
</comment>
<dbReference type="Proteomes" id="UP000022447">
    <property type="component" value="Unassembled WGS sequence"/>
</dbReference>
<dbReference type="OrthoDB" id="7859418at2"/>
<organism evidence="2 3">
    <name type="scientific">Roseivivax halodurans JCM 10272</name>
    <dbReference type="NCBI Taxonomy" id="1449350"/>
    <lineage>
        <taxon>Bacteria</taxon>
        <taxon>Pseudomonadati</taxon>
        <taxon>Pseudomonadota</taxon>
        <taxon>Alphaproteobacteria</taxon>
        <taxon>Rhodobacterales</taxon>
        <taxon>Roseobacteraceae</taxon>
        <taxon>Roseivivax</taxon>
    </lineage>
</organism>
<dbReference type="RefSeq" id="WP_037259924.1">
    <property type="nucleotide sequence ID" value="NZ_JALZ01000004.1"/>
</dbReference>
<keyword evidence="1" id="KW-0472">Membrane</keyword>
<sequence length="119" mass="11907">MIDILNIAVALLTIAFGLFGLIAPRYTAGVLDLEVGATTMGLSELRASAGGLFVALGGIALITGSAAVYAGLGIAYAGACIGRLVSMVADKPPQPKAALYFAFEAVGAAWLLAIHGSAI</sequence>
<dbReference type="STRING" id="1449350.OCH239_14635"/>
<feature type="transmembrane region" description="Helical" evidence="1">
    <location>
        <begin position="51"/>
        <end position="76"/>
    </location>
</feature>
<evidence type="ECO:0000256" key="1">
    <source>
        <dbReference type="SAM" id="Phobius"/>
    </source>
</evidence>
<keyword evidence="3" id="KW-1185">Reference proteome</keyword>
<feature type="transmembrane region" description="Helical" evidence="1">
    <location>
        <begin position="97"/>
        <end position="118"/>
    </location>
</feature>
<dbReference type="EMBL" id="JALZ01000004">
    <property type="protein sequence ID" value="ETX15672.1"/>
    <property type="molecule type" value="Genomic_DNA"/>
</dbReference>
<evidence type="ECO:0008006" key="4">
    <source>
        <dbReference type="Google" id="ProtNLM"/>
    </source>
</evidence>
<evidence type="ECO:0000313" key="3">
    <source>
        <dbReference type="Proteomes" id="UP000022447"/>
    </source>
</evidence>
<dbReference type="eggNOG" id="ENOG5032TDY">
    <property type="taxonomic scope" value="Bacteria"/>
</dbReference>
<dbReference type="InterPro" id="IPR025597">
    <property type="entry name" value="DUF4345"/>
</dbReference>
<dbReference type="Pfam" id="PF14248">
    <property type="entry name" value="DUF4345"/>
    <property type="match status" value="1"/>
</dbReference>
<accession>X7EIB7</accession>
<evidence type="ECO:0000313" key="2">
    <source>
        <dbReference type="EMBL" id="ETX15672.1"/>
    </source>
</evidence>
<dbReference type="AlphaFoldDB" id="X7EIB7"/>
<keyword evidence="1" id="KW-1133">Transmembrane helix</keyword>
<keyword evidence="1" id="KW-0812">Transmembrane</keyword>
<proteinExistence type="predicted"/>
<protein>
    <recommendedName>
        <fullName evidence="4">DUF4345 domain-containing protein</fullName>
    </recommendedName>
</protein>
<name>X7EIB7_9RHOB</name>